<name>A0A6A6XQ07_9PLEO</name>
<reference evidence="2" key="1">
    <citation type="journal article" date="2020" name="Stud. Mycol.">
        <title>101 Dothideomycetes genomes: a test case for predicting lifestyles and emergence of pathogens.</title>
        <authorList>
            <person name="Haridas S."/>
            <person name="Albert R."/>
            <person name="Binder M."/>
            <person name="Bloem J."/>
            <person name="Labutti K."/>
            <person name="Salamov A."/>
            <person name="Andreopoulos B."/>
            <person name="Baker S."/>
            <person name="Barry K."/>
            <person name="Bills G."/>
            <person name="Bluhm B."/>
            <person name="Cannon C."/>
            <person name="Castanera R."/>
            <person name="Culley D."/>
            <person name="Daum C."/>
            <person name="Ezra D."/>
            <person name="Gonzalez J."/>
            <person name="Henrissat B."/>
            <person name="Kuo A."/>
            <person name="Liang C."/>
            <person name="Lipzen A."/>
            <person name="Lutzoni F."/>
            <person name="Magnuson J."/>
            <person name="Mondo S."/>
            <person name="Nolan M."/>
            <person name="Ohm R."/>
            <person name="Pangilinan J."/>
            <person name="Park H.-J."/>
            <person name="Ramirez L."/>
            <person name="Alfaro M."/>
            <person name="Sun H."/>
            <person name="Tritt A."/>
            <person name="Yoshinaga Y."/>
            <person name="Zwiers L.-H."/>
            <person name="Turgeon B."/>
            <person name="Goodwin S."/>
            <person name="Spatafora J."/>
            <person name="Crous P."/>
            <person name="Grigoriev I."/>
        </authorList>
    </citation>
    <scope>NUCLEOTIDE SEQUENCE</scope>
    <source>
        <strain evidence="2">CBS 109.77</strain>
    </source>
</reference>
<organism evidence="2 3">
    <name type="scientific">Melanomma pulvis-pyrius CBS 109.77</name>
    <dbReference type="NCBI Taxonomy" id="1314802"/>
    <lineage>
        <taxon>Eukaryota</taxon>
        <taxon>Fungi</taxon>
        <taxon>Dikarya</taxon>
        <taxon>Ascomycota</taxon>
        <taxon>Pezizomycotina</taxon>
        <taxon>Dothideomycetes</taxon>
        <taxon>Pleosporomycetidae</taxon>
        <taxon>Pleosporales</taxon>
        <taxon>Melanommataceae</taxon>
        <taxon>Melanomma</taxon>
    </lineage>
</organism>
<dbReference type="SUPFAM" id="SSF81383">
    <property type="entry name" value="F-box domain"/>
    <property type="match status" value="1"/>
</dbReference>
<dbReference type="Pfam" id="PF12937">
    <property type="entry name" value="F-box-like"/>
    <property type="match status" value="1"/>
</dbReference>
<protein>
    <recommendedName>
        <fullName evidence="1">F-box domain-containing protein</fullName>
    </recommendedName>
</protein>
<dbReference type="OrthoDB" id="3935706at2759"/>
<dbReference type="InterPro" id="IPR036047">
    <property type="entry name" value="F-box-like_dom_sf"/>
</dbReference>
<feature type="domain" description="F-box" evidence="1">
    <location>
        <begin position="10"/>
        <end position="45"/>
    </location>
</feature>
<gene>
    <name evidence="2" type="ORF">K505DRAFT_333455</name>
</gene>
<keyword evidence="3" id="KW-1185">Reference proteome</keyword>
<evidence type="ECO:0000313" key="2">
    <source>
        <dbReference type="EMBL" id="KAF2798439.1"/>
    </source>
</evidence>
<dbReference type="InterPro" id="IPR001810">
    <property type="entry name" value="F-box_dom"/>
</dbReference>
<dbReference type="AlphaFoldDB" id="A0A6A6XQ07"/>
<sequence length="149" mass="17305">MAELLNLSAELLLHVAAFLPRVDLLNVALTCKQLCYTTKPELYREYINSNLGRSPFVPFLRVLLERTELAKYVQRLDIRQWHTMSILDPDFHHCESRSDESEETPWHQNTFDLEIKTCDIPSDRKFCQLLCFGIGEPFLVILVALLPDV</sequence>
<accession>A0A6A6XQ07</accession>
<proteinExistence type="predicted"/>
<dbReference type="EMBL" id="MU001784">
    <property type="protein sequence ID" value="KAF2798439.1"/>
    <property type="molecule type" value="Genomic_DNA"/>
</dbReference>
<evidence type="ECO:0000259" key="1">
    <source>
        <dbReference type="Pfam" id="PF12937"/>
    </source>
</evidence>
<dbReference type="Proteomes" id="UP000799757">
    <property type="component" value="Unassembled WGS sequence"/>
</dbReference>
<evidence type="ECO:0000313" key="3">
    <source>
        <dbReference type="Proteomes" id="UP000799757"/>
    </source>
</evidence>